<dbReference type="AlphaFoldDB" id="A0A518J0Z2"/>
<evidence type="ECO:0000313" key="1">
    <source>
        <dbReference type="EMBL" id="QDV59009.1"/>
    </source>
</evidence>
<keyword evidence="2" id="KW-1185">Reference proteome</keyword>
<accession>A0A518J0Z2</accession>
<reference evidence="1 2" key="1">
    <citation type="submission" date="2019-02" db="EMBL/GenBank/DDBJ databases">
        <title>Deep-cultivation of Planctomycetes and their phenomic and genomic characterization uncovers novel biology.</title>
        <authorList>
            <person name="Wiegand S."/>
            <person name="Jogler M."/>
            <person name="Boedeker C."/>
            <person name="Pinto D."/>
            <person name="Vollmers J."/>
            <person name="Rivas-Marin E."/>
            <person name="Kohn T."/>
            <person name="Peeters S.H."/>
            <person name="Heuer A."/>
            <person name="Rast P."/>
            <person name="Oberbeckmann S."/>
            <person name="Bunk B."/>
            <person name="Jeske O."/>
            <person name="Meyerdierks A."/>
            <person name="Storesund J.E."/>
            <person name="Kallscheuer N."/>
            <person name="Luecker S."/>
            <person name="Lage O.M."/>
            <person name="Pohl T."/>
            <person name="Merkel B.J."/>
            <person name="Hornburger P."/>
            <person name="Mueller R.-W."/>
            <person name="Bruemmer F."/>
            <person name="Labrenz M."/>
            <person name="Spormann A.M."/>
            <person name="Op den Camp H."/>
            <person name="Overmann J."/>
            <person name="Amann R."/>
            <person name="Jetten M.S.M."/>
            <person name="Mascher T."/>
            <person name="Medema M.H."/>
            <person name="Devos D.P."/>
            <person name="Kaster A.-K."/>
            <person name="Ovreas L."/>
            <person name="Rohde M."/>
            <person name="Galperin M.Y."/>
            <person name="Jogler C."/>
        </authorList>
    </citation>
    <scope>NUCLEOTIDE SEQUENCE [LARGE SCALE GENOMIC DNA]</scope>
    <source>
        <strain evidence="1 2">Mal33</strain>
    </source>
</reference>
<proteinExistence type="predicted"/>
<name>A0A518J0Z2_9BACT</name>
<dbReference type="EMBL" id="CP036318">
    <property type="protein sequence ID" value="QDV59009.1"/>
    <property type="molecule type" value="Genomic_DNA"/>
</dbReference>
<gene>
    <name evidence="1" type="ORF">Mal33_50340</name>
</gene>
<protein>
    <submittedName>
        <fullName evidence="1">Uncharacterized protein</fullName>
    </submittedName>
</protein>
<evidence type="ECO:0000313" key="2">
    <source>
        <dbReference type="Proteomes" id="UP000316770"/>
    </source>
</evidence>
<organism evidence="1 2">
    <name type="scientific">Rosistilla oblonga</name>
    <dbReference type="NCBI Taxonomy" id="2527990"/>
    <lineage>
        <taxon>Bacteria</taxon>
        <taxon>Pseudomonadati</taxon>
        <taxon>Planctomycetota</taxon>
        <taxon>Planctomycetia</taxon>
        <taxon>Pirellulales</taxon>
        <taxon>Pirellulaceae</taxon>
        <taxon>Rosistilla</taxon>
    </lineage>
</organism>
<dbReference type="Proteomes" id="UP000316770">
    <property type="component" value="Chromosome"/>
</dbReference>
<sequence length="386" mass="43368">MTIDILVAPKHRFDEILQDIHNTSGEVVSQDAGLSIDDVVTITAIYRNAIDDRAAWWKIRREVNARFATHPDIQTRTLAAIPGNVIGEIAGFSSENIGAIAERWIAEDGATPGTSQNAMDSLASLVAACNIATTQSTEVLLRTNQPPNAFERAFSTLGGKELANYQKAFGKWDDTKRHEAHQKYNYYQKQGLANCLALVLRDLTRPKTKKVNLKADQRTIQRHIAKRVKAYRKNPCPILGSPGDPVKLITLTFDIEYEGYVDFDFDTRPDAISDIRWEERTEECLEIPHWNEGMQRFCYDGIPLNVTLHDGSKTKITSEAGEDVYERYIGDMLRDSLIDARESGLFDNLPLARECFMLVAGTHANYAWPDERGFCDAHSAHRHDGG</sequence>